<keyword evidence="2" id="KW-1185">Reference proteome</keyword>
<dbReference type="EMBL" id="CM044704">
    <property type="protein sequence ID" value="KAI5667181.1"/>
    <property type="molecule type" value="Genomic_DNA"/>
</dbReference>
<dbReference type="Proteomes" id="UP001060085">
    <property type="component" value="Linkage Group LG04"/>
</dbReference>
<gene>
    <name evidence="1" type="ORF">M9H77_17034</name>
</gene>
<sequence length="410" mass="46749">MPGVANVTPIQPKILRNPKKIMEMEIVNQLQVVPYHDPYFDFPLDDQFLMFDESPSLGFLEIPSIEETSSCGAFISESKVGFGDLDDTLWDPIILEMINEHNYDFMVNCEGDSLGNNGERIDEGKVLNSQISQGFGTEDHQMPNFTLSVPLVSYDCAFCHILREIIHVNGKHVRNLEMHGRVGVISHVVLDKYYFDPSSDNHEHQVFDFCNESIGGVKSFLVQYFEDCKREGYSMLQDPLSHFYQALCIGCNDFLQSSSMVSGDLQMNQQNLASQEAYESDGIKLFGGDDQMLHSQSEAENKETPFPRSFLATQRERTGKMKLKDFSVYFHLPIHEAARKMNVCPTVIKKKCREGGLSRWPYRKIKGIKRKISKKQEILETGTFEERACAAADIRILEQELENIFANFSC</sequence>
<accession>A0ACC0B3H0</accession>
<proteinExistence type="predicted"/>
<organism evidence="1 2">
    <name type="scientific">Catharanthus roseus</name>
    <name type="common">Madagascar periwinkle</name>
    <name type="synonym">Vinca rosea</name>
    <dbReference type="NCBI Taxonomy" id="4058"/>
    <lineage>
        <taxon>Eukaryota</taxon>
        <taxon>Viridiplantae</taxon>
        <taxon>Streptophyta</taxon>
        <taxon>Embryophyta</taxon>
        <taxon>Tracheophyta</taxon>
        <taxon>Spermatophyta</taxon>
        <taxon>Magnoliopsida</taxon>
        <taxon>eudicotyledons</taxon>
        <taxon>Gunneridae</taxon>
        <taxon>Pentapetalae</taxon>
        <taxon>asterids</taxon>
        <taxon>lamiids</taxon>
        <taxon>Gentianales</taxon>
        <taxon>Apocynaceae</taxon>
        <taxon>Rauvolfioideae</taxon>
        <taxon>Vinceae</taxon>
        <taxon>Catharanthinae</taxon>
        <taxon>Catharanthus</taxon>
    </lineage>
</organism>
<evidence type="ECO:0000313" key="1">
    <source>
        <dbReference type="EMBL" id="KAI5667181.1"/>
    </source>
</evidence>
<comment type="caution">
    <text evidence="1">The sequence shown here is derived from an EMBL/GenBank/DDBJ whole genome shotgun (WGS) entry which is preliminary data.</text>
</comment>
<reference evidence="2" key="1">
    <citation type="journal article" date="2023" name="Nat. Plants">
        <title>Single-cell RNA sequencing provides a high-resolution roadmap for understanding the multicellular compartmentation of specialized metabolism.</title>
        <authorList>
            <person name="Sun S."/>
            <person name="Shen X."/>
            <person name="Li Y."/>
            <person name="Li Y."/>
            <person name="Wang S."/>
            <person name="Li R."/>
            <person name="Zhang H."/>
            <person name="Shen G."/>
            <person name="Guo B."/>
            <person name="Wei J."/>
            <person name="Xu J."/>
            <person name="St-Pierre B."/>
            <person name="Chen S."/>
            <person name="Sun C."/>
        </authorList>
    </citation>
    <scope>NUCLEOTIDE SEQUENCE [LARGE SCALE GENOMIC DNA]</scope>
</reference>
<evidence type="ECO:0000313" key="2">
    <source>
        <dbReference type="Proteomes" id="UP001060085"/>
    </source>
</evidence>
<protein>
    <submittedName>
        <fullName evidence="1">Uncharacterized protein</fullName>
    </submittedName>
</protein>
<name>A0ACC0B3H0_CATRO</name>